<dbReference type="EMBL" id="ATAY01000070">
    <property type="protein sequence ID" value="EPR10211.1"/>
    <property type="molecule type" value="Genomic_DNA"/>
</dbReference>
<protein>
    <submittedName>
        <fullName evidence="1">Haloacid dehalogenase</fullName>
    </submittedName>
</protein>
<accession>U4QZ33</accession>
<dbReference type="NCBIfam" id="TIGR01509">
    <property type="entry name" value="HAD-SF-IA-v3"/>
    <property type="match status" value="1"/>
</dbReference>
<dbReference type="SFLD" id="SFLDG01129">
    <property type="entry name" value="C1.5:_HAD__Beta-PGM__Phosphata"/>
    <property type="match status" value="1"/>
</dbReference>
<evidence type="ECO:0000313" key="2">
    <source>
        <dbReference type="Proteomes" id="UP000016860"/>
    </source>
</evidence>
<dbReference type="Gene3D" id="3.40.50.1000">
    <property type="entry name" value="HAD superfamily/HAD-like"/>
    <property type="match status" value="1"/>
</dbReference>
<dbReference type="PANTHER" id="PTHR43611:SF3">
    <property type="entry name" value="FLAVIN MONONUCLEOTIDE HYDROLASE 1, CHLOROPLATIC"/>
    <property type="match status" value="1"/>
</dbReference>
<dbReference type="InterPro" id="IPR036412">
    <property type="entry name" value="HAD-like_sf"/>
</dbReference>
<dbReference type="RefSeq" id="WP_020816330.1">
    <property type="nucleotide sequence ID" value="NZ_ATAY01000070.1"/>
</dbReference>
<dbReference type="NCBIfam" id="TIGR01549">
    <property type="entry name" value="HAD-SF-IA-v1"/>
    <property type="match status" value="1"/>
</dbReference>
<dbReference type="Proteomes" id="UP000016860">
    <property type="component" value="Unassembled WGS sequence"/>
</dbReference>
<dbReference type="STRING" id="1330534.L323_14370"/>
<dbReference type="InterPro" id="IPR041492">
    <property type="entry name" value="HAD_2"/>
</dbReference>
<proteinExistence type="predicted"/>
<dbReference type="SUPFAM" id="SSF56784">
    <property type="entry name" value="HAD-like"/>
    <property type="match status" value="1"/>
</dbReference>
<dbReference type="PANTHER" id="PTHR43611">
    <property type="entry name" value="ALPHA-D-GLUCOSE 1-PHOSPHATE PHOSPHATASE"/>
    <property type="match status" value="1"/>
</dbReference>
<dbReference type="PATRIC" id="fig|1330534.3.peg.2850"/>
<dbReference type="AlphaFoldDB" id="U4QZ33"/>
<reference evidence="1 2" key="1">
    <citation type="journal article" date="2013" name="Genome Announc.">
        <title>Draft Genome Sequence of the Cellulolytic Bacterium Clostridium papyrosolvens C7 (ATCC 700395).</title>
        <authorList>
            <person name="Zepeda V."/>
            <person name="Dassa B."/>
            <person name="Borovok I."/>
            <person name="Lamed R."/>
            <person name="Bayer E.A."/>
            <person name="Cate J.H."/>
        </authorList>
    </citation>
    <scope>NUCLEOTIDE SEQUENCE [LARGE SCALE GENOMIC DNA]</scope>
    <source>
        <strain evidence="1 2">C7</strain>
    </source>
</reference>
<dbReference type="CDD" id="cd02603">
    <property type="entry name" value="HAD_sEH-N_like"/>
    <property type="match status" value="1"/>
</dbReference>
<evidence type="ECO:0000313" key="1">
    <source>
        <dbReference type="EMBL" id="EPR10211.1"/>
    </source>
</evidence>
<dbReference type="OrthoDB" id="9802350at2"/>
<dbReference type="Pfam" id="PF13419">
    <property type="entry name" value="HAD_2"/>
    <property type="match status" value="1"/>
</dbReference>
<sequence length="199" mass="23029">MRALILDMYGVIIKDPEGGLLPFINRTFPNLSRDDVYLHWNKADVGELSSLDFFRKLGFEGDLDKIEKEYLDTVEINHSFFEFAPLLKKHYHLALLSNDLSEWSRYLRDKFKINDYFDAITVSGDVKIKKPDVQIFKLTLDKLGHSASDCIYVDDRRFNLVAAQSLGMDTVLFNSRNVQYEGKTVANFEELANLLIHNK</sequence>
<dbReference type="InterPro" id="IPR023214">
    <property type="entry name" value="HAD_sf"/>
</dbReference>
<comment type="caution">
    <text evidence="1">The sequence shown here is derived from an EMBL/GenBank/DDBJ whole genome shotgun (WGS) entry which is preliminary data.</text>
</comment>
<name>U4QZ33_9FIRM</name>
<gene>
    <name evidence="1" type="ORF">L323_14370</name>
</gene>
<dbReference type="SFLD" id="SFLDS00003">
    <property type="entry name" value="Haloacid_Dehalogenase"/>
    <property type="match status" value="1"/>
</dbReference>
<dbReference type="InterPro" id="IPR006439">
    <property type="entry name" value="HAD-SF_hydro_IA"/>
</dbReference>
<organism evidence="1 2">
    <name type="scientific">Ruminiclostridium papyrosolvens C7</name>
    <dbReference type="NCBI Taxonomy" id="1330534"/>
    <lineage>
        <taxon>Bacteria</taxon>
        <taxon>Bacillati</taxon>
        <taxon>Bacillota</taxon>
        <taxon>Clostridia</taxon>
        <taxon>Eubacteriales</taxon>
        <taxon>Oscillospiraceae</taxon>
        <taxon>Ruminiclostridium</taxon>
    </lineage>
</organism>
<dbReference type="PRINTS" id="PR00413">
    <property type="entry name" value="HADHALOGNASE"/>
</dbReference>